<dbReference type="PANTHER" id="PTHR46470">
    <property type="entry name" value="N-ACYLNEURAMINATE-9-PHOSPHATASE"/>
    <property type="match status" value="1"/>
</dbReference>
<dbReference type="STRING" id="1802694.A2918_02655"/>
<dbReference type="EMBL" id="MGKI01000006">
    <property type="protein sequence ID" value="OGN23008.1"/>
    <property type="molecule type" value="Genomic_DNA"/>
</dbReference>
<name>A0A1F8GE55_9BACT</name>
<dbReference type="Proteomes" id="UP000178227">
    <property type="component" value="Unassembled WGS sequence"/>
</dbReference>
<accession>A0A1F8GE55</accession>
<evidence type="ECO:0000256" key="3">
    <source>
        <dbReference type="ARBA" id="ARBA00022842"/>
    </source>
</evidence>
<organism evidence="4 5">
    <name type="scientific">Candidatus Yanofskybacteria bacterium RIFCSPLOWO2_01_FULL_42_49</name>
    <dbReference type="NCBI Taxonomy" id="1802694"/>
    <lineage>
        <taxon>Bacteria</taxon>
        <taxon>Candidatus Yanofskyibacteriota</taxon>
    </lineage>
</organism>
<proteinExistence type="predicted"/>
<gene>
    <name evidence="4" type="ORF">A2918_02655</name>
</gene>
<evidence type="ECO:0000256" key="1">
    <source>
        <dbReference type="ARBA" id="ARBA00022723"/>
    </source>
</evidence>
<dbReference type="Gene3D" id="3.40.50.1000">
    <property type="entry name" value="HAD superfamily/HAD-like"/>
    <property type="match status" value="1"/>
</dbReference>
<evidence type="ECO:0000313" key="5">
    <source>
        <dbReference type="Proteomes" id="UP000178227"/>
    </source>
</evidence>
<dbReference type="SUPFAM" id="SSF56784">
    <property type="entry name" value="HAD-like"/>
    <property type="match status" value="1"/>
</dbReference>
<protein>
    <recommendedName>
        <fullName evidence="6">Haloacid dehalogenase</fullName>
    </recommendedName>
</protein>
<dbReference type="InterPro" id="IPR051400">
    <property type="entry name" value="HAD-like_hydrolase"/>
</dbReference>
<keyword evidence="1" id="KW-0479">Metal-binding</keyword>
<keyword evidence="2" id="KW-0378">Hydrolase</keyword>
<dbReference type="GO" id="GO:0016791">
    <property type="term" value="F:phosphatase activity"/>
    <property type="evidence" value="ECO:0007669"/>
    <property type="project" value="TreeGrafter"/>
</dbReference>
<sequence>MNKPTETLAKAQGPSPRNAWVFDLDDTLMSNVHDYAFPILNACKLVIDTLGDAAPHVSAIVALEQEIDSRRVAEINPATNQPYGYSMERFPTSLVEVYREICRRVGKSPIRSVESELLYTGLKAFDSSRYRKNVYSDTFPVLDFLEKKGDLILLLTKGDKRVQGRKLSVLDAGKRFCSVRVVESKKTPEVFTEMAKGLESYRLFSVGNDYEKDIVPALGVGYRGVWIPVETWEVIGRLDEIRARVDQSRCIELRLLRELVERYDEITGMVA</sequence>
<dbReference type="InterPro" id="IPR023198">
    <property type="entry name" value="PGP-like_dom2"/>
</dbReference>
<keyword evidence="3" id="KW-0460">Magnesium</keyword>
<dbReference type="InterPro" id="IPR036412">
    <property type="entry name" value="HAD-like_sf"/>
</dbReference>
<evidence type="ECO:0000256" key="2">
    <source>
        <dbReference type="ARBA" id="ARBA00022801"/>
    </source>
</evidence>
<comment type="caution">
    <text evidence="4">The sequence shown here is derived from an EMBL/GenBank/DDBJ whole genome shotgun (WGS) entry which is preliminary data.</text>
</comment>
<evidence type="ECO:0008006" key="6">
    <source>
        <dbReference type="Google" id="ProtNLM"/>
    </source>
</evidence>
<dbReference type="GO" id="GO:0046872">
    <property type="term" value="F:metal ion binding"/>
    <property type="evidence" value="ECO:0007669"/>
    <property type="project" value="UniProtKB-KW"/>
</dbReference>
<dbReference type="Gene3D" id="1.10.150.240">
    <property type="entry name" value="Putative phosphatase, domain 2"/>
    <property type="match status" value="1"/>
</dbReference>
<dbReference type="InterPro" id="IPR023214">
    <property type="entry name" value="HAD_sf"/>
</dbReference>
<evidence type="ECO:0000313" key="4">
    <source>
        <dbReference type="EMBL" id="OGN23008.1"/>
    </source>
</evidence>
<reference evidence="4 5" key="1">
    <citation type="journal article" date="2016" name="Nat. Commun.">
        <title>Thousands of microbial genomes shed light on interconnected biogeochemical processes in an aquifer system.</title>
        <authorList>
            <person name="Anantharaman K."/>
            <person name="Brown C.T."/>
            <person name="Hug L.A."/>
            <person name="Sharon I."/>
            <person name="Castelle C.J."/>
            <person name="Probst A.J."/>
            <person name="Thomas B.C."/>
            <person name="Singh A."/>
            <person name="Wilkins M.J."/>
            <person name="Karaoz U."/>
            <person name="Brodie E.L."/>
            <person name="Williams K.H."/>
            <person name="Hubbard S.S."/>
            <person name="Banfield J.F."/>
        </authorList>
    </citation>
    <scope>NUCLEOTIDE SEQUENCE [LARGE SCALE GENOMIC DNA]</scope>
</reference>
<dbReference type="PANTHER" id="PTHR46470:SF2">
    <property type="entry name" value="GLYCERALDEHYDE 3-PHOSPHATE PHOSPHATASE"/>
    <property type="match status" value="1"/>
</dbReference>
<dbReference type="AlphaFoldDB" id="A0A1F8GE55"/>